<dbReference type="InterPro" id="IPR006175">
    <property type="entry name" value="YjgF/YER057c/UK114"/>
</dbReference>
<dbReference type="PANTHER" id="PTHR47328">
    <property type="match status" value="1"/>
</dbReference>
<reference evidence="1" key="1">
    <citation type="submission" date="2023-03" db="EMBL/GenBank/DDBJ databases">
        <title>Classification of Bisgaard taxon 6 and taxon 10 as Exercitatus varius gen. nov., spec. nov.</title>
        <authorList>
            <person name="Christensen H."/>
        </authorList>
    </citation>
    <scope>NUCLEOTIDE SEQUENCE</scope>
    <source>
        <strain evidence="1">86116</strain>
    </source>
</reference>
<dbReference type="Gene3D" id="3.30.1330.40">
    <property type="entry name" value="RutC-like"/>
    <property type="match status" value="1"/>
</dbReference>
<organism evidence="1 2">
    <name type="scientific">Exercitatus varius</name>
    <dbReference type="NCBI Taxonomy" id="67857"/>
    <lineage>
        <taxon>Bacteria</taxon>
        <taxon>Pseudomonadati</taxon>
        <taxon>Pseudomonadota</taxon>
        <taxon>Gammaproteobacteria</taxon>
        <taxon>Pasteurellales</taxon>
        <taxon>Pasteurellaceae</taxon>
        <taxon>Exercitatus</taxon>
    </lineage>
</organism>
<dbReference type="Proteomes" id="UP001214976">
    <property type="component" value="Unassembled WGS sequence"/>
</dbReference>
<dbReference type="CDD" id="cd06150">
    <property type="entry name" value="YjgF_YER057c_UK114_like_2"/>
    <property type="match status" value="1"/>
</dbReference>
<name>A0AAW6QDM9_9PAST</name>
<protein>
    <submittedName>
        <fullName evidence="1">RidA family protein</fullName>
    </submittedName>
</protein>
<dbReference type="InterPro" id="IPR035959">
    <property type="entry name" value="RutC-like_sf"/>
</dbReference>
<accession>A0AAW6QDM9</accession>
<gene>
    <name evidence="1" type="ORF">P7M15_06850</name>
</gene>
<dbReference type="PANTHER" id="PTHR47328:SF1">
    <property type="entry name" value="RUTC FAMILY PROTEIN YOAB"/>
    <property type="match status" value="1"/>
</dbReference>
<dbReference type="RefSeq" id="WP_317477292.1">
    <property type="nucleotide sequence ID" value="NZ_JARQTW010000011.1"/>
</dbReference>
<sequence length="116" mass="13166">MSIQRLHLSKRYCEAVIHQGTVYLSGQVPEKTVNLPAYEQTQEVLGLIDNLLREAGTHKGNILTAQIFLADMADYDDMNRAWDEWVARDNAPCRATVEARLADPRWKVEIVITAKV</sequence>
<dbReference type="AlphaFoldDB" id="A0AAW6QDM9"/>
<evidence type="ECO:0000313" key="2">
    <source>
        <dbReference type="Proteomes" id="UP001214976"/>
    </source>
</evidence>
<dbReference type="SUPFAM" id="SSF55298">
    <property type="entry name" value="YjgF-like"/>
    <property type="match status" value="1"/>
</dbReference>
<proteinExistence type="predicted"/>
<dbReference type="Pfam" id="PF01042">
    <property type="entry name" value="Ribonuc_L-PSP"/>
    <property type="match status" value="1"/>
</dbReference>
<comment type="caution">
    <text evidence="1">The sequence shown here is derived from an EMBL/GenBank/DDBJ whole genome shotgun (WGS) entry which is preliminary data.</text>
</comment>
<dbReference type="EMBL" id="JARQTW010000011">
    <property type="protein sequence ID" value="MDG2950235.1"/>
    <property type="molecule type" value="Genomic_DNA"/>
</dbReference>
<evidence type="ECO:0000313" key="1">
    <source>
        <dbReference type="EMBL" id="MDG2950235.1"/>
    </source>
</evidence>
<dbReference type="InterPro" id="IPR035709">
    <property type="entry name" value="YoaB-like"/>
</dbReference>